<dbReference type="InterPro" id="IPR017871">
    <property type="entry name" value="ABC_transporter-like_CS"/>
</dbReference>
<keyword evidence="3" id="KW-0067">ATP-binding</keyword>
<dbReference type="EMBL" id="FQXK01000037">
    <property type="protein sequence ID" value="SHI70019.1"/>
    <property type="molecule type" value="Genomic_DNA"/>
</dbReference>
<organism evidence="5 6">
    <name type="scientific">Butyrivibrio fibrisolvens DSM 3071</name>
    <dbReference type="NCBI Taxonomy" id="1121131"/>
    <lineage>
        <taxon>Bacteria</taxon>
        <taxon>Bacillati</taxon>
        <taxon>Bacillota</taxon>
        <taxon>Clostridia</taxon>
        <taxon>Lachnospirales</taxon>
        <taxon>Lachnospiraceae</taxon>
        <taxon>Butyrivibrio</taxon>
    </lineage>
</organism>
<dbReference type="SUPFAM" id="SSF50331">
    <property type="entry name" value="MOP-like"/>
    <property type="match status" value="1"/>
</dbReference>
<evidence type="ECO:0000259" key="4">
    <source>
        <dbReference type="PROSITE" id="PS50893"/>
    </source>
</evidence>
<evidence type="ECO:0000256" key="1">
    <source>
        <dbReference type="ARBA" id="ARBA00022448"/>
    </source>
</evidence>
<evidence type="ECO:0000256" key="2">
    <source>
        <dbReference type="ARBA" id="ARBA00022741"/>
    </source>
</evidence>
<dbReference type="AlphaFoldDB" id="A0A1M6DA52"/>
<dbReference type="Pfam" id="PF00005">
    <property type="entry name" value="ABC_tran"/>
    <property type="match status" value="1"/>
</dbReference>
<keyword evidence="6" id="KW-1185">Reference proteome</keyword>
<dbReference type="STRING" id="1121131.SAMN02745229_03480"/>
<dbReference type="SMART" id="SM00382">
    <property type="entry name" value="AAA"/>
    <property type="match status" value="1"/>
</dbReference>
<dbReference type="GeneID" id="89508566"/>
<dbReference type="GO" id="GO:0005524">
    <property type="term" value="F:ATP binding"/>
    <property type="evidence" value="ECO:0007669"/>
    <property type="project" value="UniProtKB-KW"/>
</dbReference>
<dbReference type="OrthoDB" id="9802264at2"/>
<reference evidence="6" key="1">
    <citation type="submission" date="2016-11" db="EMBL/GenBank/DDBJ databases">
        <authorList>
            <person name="Varghese N."/>
            <person name="Submissions S."/>
        </authorList>
    </citation>
    <scope>NUCLEOTIDE SEQUENCE [LARGE SCALE GENOMIC DNA]</scope>
    <source>
        <strain evidence="6">DSM 3071</strain>
    </source>
</reference>
<dbReference type="InterPro" id="IPR003439">
    <property type="entry name" value="ABC_transporter-like_ATP-bd"/>
</dbReference>
<dbReference type="InterPro" id="IPR047641">
    <property type="entry name" value="ABC_transpr_MalK/UgpC-like"/>
</dbReference>
<keyword evidence="2" id="KW-0547">Nucleotide-binding</keyword>
<evidence type="ECO:0000313" key="6">
    <source>
        <dbReference type="Proteomes" id="UP000184278"/>
    </source>
</evidence>
<dbReference type="InterPro" id="IPR003593">
    <property type="entry name" value="AAA+_ATPase"/>
</dbReference>
<name>A0A1M6DA52_BUTFI</name>
<dbReference type="PANTHER" id="PTHR43875:SF1">
    <property type="entry name" value="OSMOPROTECTIVE COMPOUNDS UPTAKE ATP-BINDING PROTEIN GGTA"/>
    <property type="match status" value="1"/>
</dbReference>
<dbReference type="Gene3D" id="2.40.50.100">
    <property type="match status" value="1"/>
</dbReference>
<dbReference type="Gene3D" id="3.40.50.300">
    <property type="entry name" value="P-loop containing nucleotide triphosphate hydrolases"/>
    <property type="match status" value="2"/>
</dbReference>
<sequence>MPEIKLTNITKRYGNFYAVDNLNLDIEDNAFITLLGPSGCGKTTTLRMIAGLETPTSGQIKIGDRVVFDSEKGINVPPNKRKVGFLFQNYALWPNMTVYQNISFGLTNIKEKMPLVDIKALKLKTKIEALKHPKELKDIYEESRNKDGKVDIEKVYLKLIDTYSMSMYSAKEFYSLGVMETVDTKSDADDKRAVLEKEFEDIVKAHEAKGETLSDKCEILKGGQAVETVRSLTKEEIDLAVRRVSRIVKIGMFMNRYPAELSGGQQQRVAIARTLAPEPQVLFMDEPLSNLDAKLRLEMRYELQRLHLETGSTFVYVTHDQMEAMTLATRICLINNGVLQQYAAPLSVYNRPENLFVADFVGNPSMNFVEAKGVQEAGGELSLNVLGNHKAVFKPSEALDLGKWFEDRDAAKAKADAELELKKKDKKYVEKNNKDESFRYHISLVEEKDDSLDEEPVITNEDFVIGIRPEFIELDEGEGGIEGELYGVMPTGMESTIKIAVGNFLLTGVVFGSKLFQIGAKHNITVSGDGILLFDRKSGKCIASGSLELE</sequence>
<dbReference type="InterPro" id="IPR012340">
    <property type="entry name" value="NA-bd_OB-fold"/>
</dbReference>
<dbReference type="PROSITE" id="PS00211">
    <property type="entry name" value="ABC_TRANSPORTER_1"/>
    <property type="match status" value="1"/>
</dbReference>
<dbReference type="InterPro" id="IPR008995">
    <property type="entry name" value="Mo/tungstate-bd_C_term_dom"/>
</dbReference>
<evidence type="ECO:0000256" key="3">
    <source>
        <dbReference type="ARBA" id="ARBA00022840"/>
    </source>
</evidence>
<gene>
    <name evidence="5" type="ORF">SAMN02745229_03480</name>
</gene>
<dbReference type="SUPFAM" id="SSF52540">
    <property type="entry name" value="P-loop containing nucleoside triphosphate hydrolases"/>
    <property type="match status" value="1"/>
</dbReference>
<dbReference type="PANTHER" id="PTHR43875">
    <property type="entry name" value="MALTODEXTRIN IMPORT ATP-BINDING PROTEIN MSMX"/>
    <property type="match status" value="1"/>
</dbReference>
<evidence type="ECO:0000313" key="5">
    <source>
        <dbReference type="EMBL" id="SHI70019.1"/>
    </source>
</evidence>
<dbReference type="Proteomes" id="UP000184278">
    <property type="component" value="Unassembled WGS sequence"/>
</dbReference>
<dbReference type="Gene3D" id="2.40.50.140">
    <property type="entry name" value="Nucleic acid-binding proteins"/>
    <property type="match status" value="1"/>
</dbReference>
<proteinExistence type="predicted"/>
<dbReference type="RefSeq" id="WP_073389653.1">
    <property type="nucleotide sequence ID" value="NZ_FQXK01000037.1"/>
</dbReference>
<keyword evidence="1" id="KW-0813">Transport</keyword>
<accession>A0A1M6DA52</accession>
<protein>
    <submittedName>
        <fullName evidence="5">ABC transporter</fullName>
    </submittedName>
</protein>
<feature type="domain" description="ABC transporter" evidence="4">
    <location>
        <begin position="4"/>
        <end position="361"/>
    </location>
</feature>
<dbReference type="PROSITE" id="PS50893">
    <property type="entry name" value="ABC_TRANSPORTER_2"/>
    <property type="match status" value="1"/>
</dbReference>
<dbReference type="GO" id="GO:0055052">
    <property type="term" value="C:ATP-binding cassette (ABC) transporter complex, substrate-binding subunit-containing"/>
    <property type="evidence" value="ECO:0007669"/>
    <property type="project" value="TreeGrafter"/>
</dbReference>
<dbReference type="InterPro" id="IPR027417">
    <property type="entry name" value="P-loop_NTPase"/>
</dbReference>
<dbReference type="GO" id="GO:0016887">
    <property type="term" value="F:ATP hydrolysis activity"/>
    <property type="evidence" value="ECO:0007669"/>
    <property type="project" value="InterPro"/>
</dbReference>